<organism evidence="1 2">
    <name type="scientific">Nesidiocoris tenuis</name>
    <dbReference type="NCBI Taxonomy" id="355587"/>
    <lineage>
        <taxon>Eukaryota</taxon>
        <taxon>Metazoa</taxon>
        <taxon>Ecdysozoa</taxon>
        <taxon>Arthropoda</taxon>
        <taxon>Hexapoda</taxon>
        <taxon>Insecta</taxon>
        <taxon>Pterygota</taxon>
        <taxon>Neoptera</taxon>
        <taxon>Paraneoptera</taxon>
        <taxon>Hemiptera</taxon>
        <taxon>Heteroptera</taxon>
        <taxon>Panheteroptera</taxon>
        <taxon>Cimicomorpha</taxon>
        <taxon>Miridae</taxon>
        <taxon>Dicyphina</taxon>
        <taxon>Nesidiocoris</taxon>
    </lineage>
</organism>
<keyword evidence="2" id="KW-1185">Reference proteome</keyword>
<sequence length="72" mass="7522">MATDMVSTDIRDMGTIRAAMAADGEPDTATGTMRSEAMDKDLMADMAATEATDMEDITDTVVTPATATEATD</sequence>
<accession>A0A6H5GSS1</accession>
<feature type="non-terminal residue" evidence="1">
    <location>
        <position position="72"/>
    </location>
</feature>
<evidence type="ECO:0000313" key="1">
    <source>
        <dbReference type="EMBL" id="CAB0006954.1"/>
    </source>
</evidence>
<gene>
    <name evidence="1" type="ORF">NTEN_LOCUS12383</name>
</gene>
<protein>
    <submittedName>
        <fullName evidence="1">Uncharacterized protein</fullName>
    </submittedName>
</protein>
<evidence type="ECO:0000313" key="2">
    <source>
        <dbReference type="Proteomes" id="UP000479000"/>
    </source>
</evidence>
<dbReference type="Proteomes" id="UP000479000">
    <property type="component" value="Unassembled WGS sequence"/>
</dbReference>
<name>A0A6H5GSS1_9HEMI</name>
<reference evidence="1 2" key="1">
    <citation type="submission" date="2020-02" db="EMBL/GenBank/DDBJ databases">
        <authorList>
            <person name="Ferguson B K."/>
        </authorList>
    </citation>
    <scope>NUCLEOTIDE SEQUENCE [LARGE SCALE GENOMIC DNA]</scope>
</reference>
<proteinExistence type="predicted"/>
<dbReference type="AlphaFoldDB" id="A0A6H5GSS1"/>
<dbReference type="EMBL" id="CADCXU010018551">
    <property type="protein sequence ID" value="CAB0006954.1"/>
    <property type="molecule type" value="Genomic_DNA"/>
</dbReference>